<evidence type="ECO:0000313" key="4">
    <source>
        <dbReference type="Proteomes" id="UP000641139"/>
    </source>
</evidence>
<comment type="caution">
    <text evidence="3">The sequence shown here is derived from an EMBL/GenBank/DDBJ whole genome shotgun (WGS) entry which is preliminary data.</text>
</comment>
<evidence type="ECO:0000256" key="1">
    <source>
        <dbReference type="SAM" id="SignalP"/>
    </source>
</evidence>
<proteinExistence type="predicted"/>
<organism evidence="3 4">
    <name type="scientific">Capnocytophaga periodontitidis</name>
    <dbReference type="NCBI Taxonomy" id="2795027"/>
    <lineage>
        <taxon>Bacteria</taxon>
        <taxon>Pseudomonadati</taxon>
        <taxon>Bacteroidota</taxon>
        <taxon>Flavobacteriia</taxon>
        <taxon>Flavobacteriales</taxon>
        <taxon>Flavobacteriaceae</taxon>
        <taxon>Capnocytophaga</taxon>
    </lineage>
</organism>
<reference evidence="3 4" key="1">
    <citation type="journal article" date="2021" name="Int. J. Syst. Evol. Microbiol.">
        <title>Capnocytophaga periodontitidis sp. nov., isolated from subgingival plaque of periodontitis patient.</title>
        <authorList>
            <person name="Zhang Y."/>
            <person name="Qiao D."/>
            <person name="Shi W."/>
            <person name="Wu D."/>
            <person name="Cai M."/>
        </authorList>
    </citation>
    <scope>NUCLEOTIDE SEQUENCE [LARGE SCALE GENOMIC DNA]</scope>
    <source>
        <strain evidence="3 4">051621</strain>
    </source>
</reference>
<dbReference type="RefSeq" id="WP_198466899.1">
    <property type="nucleotide sequence ID" value="NZ_JAEFDC010000007.1"/>
</dbReference>
<evidence type="ECO:0000259" key="2">
    <source>
        <dbReference type="Pfam" id="PF03413"/>
    </source>
</evidence>
<feature type="signal peptide" evidence="1">
    <location>
        <begin position="1"/>
        <end position="18"/>
    </location>
</feature>
<sequence length="227" mass="27060">MKKRVLYILLLLSLVCKAQDSNMKYFNEEQFNDWEKAGVFSKEERRLRKEDKEVHIFNKDDYISIVISSKINSFKESFVYSVKTKICITYIKRFKNVIVLVKKYDEQGNLIKEENYEKRYKISIEKLIEIAKEKLSIDLNLPRSPNVHRYDYDEKRIPVYVITNIYYNGFGRTISIDANTGEILFDKEIGGGNVCITEGNDENHYLNEYYPLKKKKRNYKLKNTKKK</sequence>
<evidence type="ECO:0000313" key="3">
    <source>
        <dbReference type="EMBL" id="MBI1647282.1"/>
    </source>
</evidence>
<protein>
    <recommendedName>
        <fullName evidence="2">PepSY domain-containing protein</fullName>
    </recommendedName>
</protein>
<dbReference type="Proteomes" id="UP000641139">
    <property type="component" value="Unassembled WGS sequence"/>
</dbReference>
<name>A0ABS0SP83_9FLAO</name>
<gene>
    <name evidence="3" type="ORF">I7X30_09455</name>
</gene>
<feature type="chain" id="PRO_5045165804" description="PepSY domain-containing protein" evidence="1">
    <location>
        <begin position="19"/>
        <end position="227"/>
    </location>
</feature>
<dbReference type="EMBL" id="JAEFDC010000007">
    <property type="protein sequence ID" value="MBI1647282.1"/>
    <property type="molecule type" value="Genomic_DNA"/>
</dbReference>
<keyword evidence="4" id="KW-1185">Reference proteome</keyword>
<dbReference type="InterPro" id="IPR025711">
    <property type="entry name" value="PepSY"/>
</dbReference>
<dbReference type="Pfam" id="PF03413">
    <property type="entry name" value="PepSY"/>
    <property type="match status" value="1"/>
</dbReference>
<accession>A0ABS0SP83</accession>
<feature type="domain" description="PepSY" evidence="2">
    <location>
        <begin position="121"/>
        <end position="184"/>
    </location>
</feature>
<keyword evidence="1" id="KW-0732">Signal</keyword>